<proteinExistence type="predicted"/>
<keyword evidence="3" id="KW-1185">Reference proteome</keyword>
<reference evidence="3" key="1">
    <citation type="submission" date="2017-03" db="EMBL/GenBank/DDBJ databases">
        <title>Phytopthora megakarya and P. palmivora, two closely related causual agents of cacao black pod achieved similar genome size and gene model numbers by different mechanisms.</title>
        <authorList>
            <person name="Ali S."/>
            <person name="Shao J."/>
            <person name="Larry D.J."/>
            <person name="Kronmiller B."/>
            <person name="Shen D."/>
            <person name="Strem M.D."/>
            <person name="Melnick R.L."/>
            <person name="Guiltinan M.J."/>
            <person name="Tyler B.M."/>
            <person name="Meinhardt L.W."/>
            <person name="Bailey B.A."/>
        </authorList>
    </citation>
    <scope>NUCLEOTIDE SEQUENCE [LARGE SCALE GENOMIC DNA]</scope>
    <source>
        <strain evidence="3">zdho120</strain>
    </source>
</reference>
<evidence type="ECO:0000313" key="3">
    <source>
        <dbReference type="Proteomes" id="UP000198211"/>
    </source>
</evidence>
<feature type="signal peptide" evidence="1">
    <location>
        <begin position="1"/>
        <end position="19"/>
    </location>
</feature>
<sequence length="101" mass="10486">MKVLIVLAALAALLTPIQCAGVDPSFNGAIGKGYESSGSLTTDWTQKACAAAGGSIDPNKKGNQKCCNAPDSNLGAFSRTCAEQTDPKYRFANWSCKNVGV</sequence>
<dbReference type="AlphaFoldDB" id="A0A225UKU7"/>
<name>A0A225UKU7_9STRA</name>
<protein>
    <recommendedName>
        <fullName evidence="4">Secreted protein</fullName>
    </recommendedName>
</protein>
<keyword evidence="1" id="KW-0732">Signal</keyword>
<gene>
    <name evidence="2" type="ORF">PHMEG_00036984</name>
</gene>
<feature type="chain" id="PRO_5013030869" description="Secreted protein" evidence="1">
    <location>
        <begin position="20"/>
        <end position="101"/>
    </location>
</feature>
<evidence type="ECO:0000256" key="1">
    <source>
        <dbReference type="SAM" id="SignalP"/>
    </source>
</evidence>
<dbReference type="Proteomes" id="UP000198211">
    <property type="component" value="Unassembled WGS sequence"/>
</dbReference>
<evidence type="ECO:0008006" key="4">
    <source>
        <dbReference type="Google" id="ProtNLM"/>
    </source>
</evidence>
<organism evidence="2 3">
    <name type="scientific">Phytophthora megakarya</name>
    <dbReference type="NCBI Taxonomy" id="4795"/>
    <lineage>
        <taxon>Eukaryota</taxon>
        <taxon>Sar</taxon>
        <taxon>Stramenopiles</taxon>
        <taxon>Oomycota</taxon>
        <taxon>Peronosporomycetes</taxon>
        <taxon>Peronosporales</taxon>
        <taxon>Peronosporaceae</taxon>
        <taxon>Phytophthora</taxon>
    </lineage>
</organism>
<comment type="caution">
    <text evidence="2">The sequence shown here is derived from an EMBL/GenBank/DDBJ whole genome shotgun (WGS) entry which is preliminary data.</text>
</comment>
<dbReference type="OrthoDB" id="118307at2759"/>
<accession>A0A225UKU7</accession>
<dbReference type="EMBL" id="NBNE01015830">
    <property type="protein sequence ID" value="OWY93571.1"/>
    <property type="molecule type" value="Genomic_DNA"/>
</dbReference>
<evidence type="ECO:0000313" key="2">
    <source>
        <dbReference type="EMBL" id="OWY93571.1"/>
    </source>
</evidence>